<dbReference type="SUPFAM" id="SSF51230">
    <property type="entry name" value="Single hybrid motif"/>
    <property type="match status" value="1"/>
</dbReference>
<organism evidence="3 4">
    <name type="scientific">Methanosalsum natronophilum</name>
    <dbReference type="NCBI Taxonomy" id="768733"/>
    <lineage>
        <taxon>Archaea</taxon>
        <taxon>Methanobacteriati</taxon>
        <taxon>Methanobacteriota</taxon>
        <taxon>Stenosarchaea group</taxon>
        <taxon>Methanomicrobia</taxon>
        <taxon>Methanosarcinales</taxon>
        <taxon>Methanosarcinaceae</taxon>
        <taxon>Methanosalsum</taxon>
    </lineage>
</organism>
<comment type="caution">
    <text evidence="3">The sequence shown here is derived from an EMBL/GenBank/DDBJ whole genome shotgun (WGS) entry which is preliminary data.</text>
</comment>
<dbReference type="PANTHER" id="PTHR45266:SF3">
    <property type="entry name" value="OXALOACETATE DECARBOXYLASE ALPHA CHAIN"/>
    <property type="match status" value="1"/>
</dbReference>
<dbReference type="EMBL" id="QZAB01000348">
    <property type="protein sequence ID" value="RQD84883.1"/>
    <property type="molecule type" value="Genomic_DNA"/>
</dbReference>
<dbReference type="InterPro" id="IPR050709">
    <property type="entry name" value="Biotin_Carboxyl_Carrier/Decarb"/>
</dbReference>
<evidence type="ECO:0000313" key="3">
    <source>
        <dbReference type="EMBL" id="RQD84883.1"/>
    </source>
</evidence>
<keyword evidence="1" id="KW-0092">Biotin</keyword>
<accession>A0A424YXJ7</accession>
<sequence>EAMKMENSVSASQSGTVKEIYVSNGDSVSTGDILMLIE</sequence>
<protein>
    <submittedName>
        <fullName evidence="3">Biotin/lipoyl-binding protein</fullName>
    </submittedName>
</protein>
<dbReference type="CDD" id="cd06850">
    <property type="entry name" value="biotinyl_domain"/>
    <property type="match status" value="1"/>
</dbReference>
<evidence type="ECO:0000256" key="1">
    <source>
        <dbReference type="ARBA" id="ARBA00023267"/>
    </source>
</evidence>
<dbReference type="InterPro" id="IPR000089">
    <property type="entry name" value="Biotin_lipoyl"/>
</dbReference>
<dbReference type="PROSITE" id="PS50968">
    <property type="entry name" value="BIOTINYL_LIPOYL"/>
    <property type="match status" value="1"/>
</dbReference>
<feature type="non-terminal residue" evidence="3">
    <location>
        <position position="1"/>
    </location>
</feature>
<dbReference type="Pfam" id="PF00364">
    <property type="entry name" value="Biotin_lipoyl"/>
    <property type="match status" value="1"/>
</dbReference>
<reference evidence="3 4" key="1">
    <citation type="submission" date="2018-08" db="EMBL/GenBank/DDBJ databases">
        <title>The metabolism and importance of syntrophic acetate oxidation coupled to methane or sulfide production in haloalkaline environments.</title>
        <authorList>
            <person name="Timmers P.H.A."/>
            <person name="Vavourakis C.D."/>
            <person name="Sorokin D.Y."/>
            <person name="Sinninghe Damste J.S."/>
            <person name="Muyzer G."/>
            <person name="Stams A.J.M."/>
            <person name="Plugge C.M."/>
        </authorList>
    </citation>
    <scope>NUCLEOTIDE SEQUENCE [LARGE SCALE GENOMIC DNA]</scope>
    <source>
        <strain evidence="3">MSAO_Arc3</strain>
    </source>
</reference>
<dbReference type="InterPro" id="IPR011053">
    <property type="entry name" value="Single_hybrid_motif"/>
</dbReference>
<feature type="domain" description="Lipoyl-binding" evidence="2">
    <location>
        <begin position="1"/>
        <end position="38"/>
    </location>
</feature>
<dbReference type="AlphaFoldDB" id="A0A424YXJ7"/>
<dbReference type="PANTHER" id="PTHR45266">
    <property type="entry name" value="OXALOACETATE DECARBOXYLASE ALPHA CHAIN"/>
    <property type="match status" value="1"/>
</dbReference>
<dbReference type="Proteomes" id="UP000284763">
    <property type="component" value="Unassembled WGS sequence"/>
</dbReference>
<evidence type="ECO:0000313" key="4">
    <source>
        <dbReference type="Proteomes" id="UP000284763"/>
    </source>
</evidence>
<proteinExistence type="predicted"/>
<gene>
    <name evidence="3" type="ORF">D5R95_05575</name>
</gene>
<dbReference type="Gene3D" id="2.40.50.100">
    <property type="match status" value="1"/>
</dbReference>
<name>A0A424YXJ7_9EURY</name>
<evidence type="ECO:0000259" key="2">
    <source>
        <dbReference type="PROSITE" id="PS50968"/>
    </source>
</evidence>